<dbReference type="InterPro" id="IPR025350">
    <property type="entry name" value="DUF4254"/>
</dbReference>
<proteinExistence type="predicted"/>
<dbReference type="Proteomes" id="UP000233766">
    <property type="component" value="Unassembled WGS sequence"/>
</dbReference>
<dbReference type="EMBL" id="PJMW01000002">
    <property type="protein sequence ID" value="PKV77368.1"/>
    <property type="molecule type" value="Genomic_DNA"/>
</dbReference>
<dbReference type="Pfam" id="PF14063">
    <property type="entry name" value="DUF4254"/>
    <property type="match status" value="1"/>
</dbReference>
<evidence type="ECO:0000313" key="2">
    <source>
        <dbReference type="Proteomes" id="UP000233766"/>
    </source>
</evidence>
<comment type="caution">
    <text evidence="1">The sequence shown here is derived from an EMBL/GenBank/DDBJ whole genome shotgun (WGS) entry which is preliminary data.</text>
</comment>
<reference evidence="1 2" key="1">
    <citation type="submission" date="2017-12" db="EMBL/GenBank/DDBJ databases">
        <title>Sequencing the genomes of 1000 Actinobacteria strains.</title>
        <authorList>
            <person name="Klenk H.-P."/>
        </authorList>
    </citation>
    <scope>NUCLEOTIDE SEQUENCE [LARGE SCALE GENOMIC DNA]</scope>
    <source>
        <strain evidence="1 2">DSM 44489</strain>
    </source>
</reference>
<accession>A0A2N3V6W4</accession>
<name>A0A2N3V6W4_9NOCA</name>
<gene>
    <name evidence="1" type="ORF">ATK86_1704</name>
</gene>
<organism evidence="1 2">
    <name type="scientific">Nocardia fluminea</name>
    <dbReference type="NCBI Taxonomy" id="134984"/>
    <lineage>
        <taxon>Bacteria</taxon>
        <taxon>Bacillati</taxon>
        <taxon>Actinomycetota</taxon>
        <taxon>Actinomycetes</taxon>
        <taxon>Mycobacteriales</taxon>
        <taxon>Nocardiaceae</taxon>
        <taxon>Nocardia</taxon>
    </lineage>
</organism>
<sequence length="176" mass="19517">MPIDHGPRPDAAQLPTPSALLRAFLETDHPDPAAHRVLDAARGLASCHDRRRRALEQARDPAASSSTGAACARLVDDIDNDRCALIARIDHWVAAHVAHRDGASLHTETLGAVIDRMAAKWIAAQQAMAGPDRTTTTPRQREARTHLQWCRLAELTDGYRDLIIDVTEHRRRLPVW</sequence>
<keyword evidence="2" id="KW-1185">Reference proteome</keyword>
<dbReference type="RefSeq" id="WP_170112049.1">
    <property type="nucleotide sequence ID" value="NZ_PJMW01000002.1"/>
</dbReference>
<protein>
    <submittedName>
        <fullName evidence="1">Uncharacterized protein DUF4254</fullName>
    </submittedName>
</protein>
<evidence type="ECO:0000313" key="1">
    <source>
        <dbReference type="EMBL" id="PKV77368.1"/>
    </source>
</evidence>
<dbReference type="AlphaFoldDB" id="A0A2N3V6W4"/>